<evidence type="ECO:0000313" key="1">
    <source>
        <dbReference type="EMBL" id="NTC32360.1"/>
    </source>
</evidence>
<dbReference type="EMBL" id="JAAMAY010000046">
    <property type="protein sequence ID" value="NTC32360.1"/>
    <property type="molecule type" value="Genomic_DNA"/>
</dbReference>
<name>A0AA44FBR9_AGRTU</name>
<organism evidence="1 2">
    <name type="scientific">Agrobacterium tumefaciens</name>
    <dbReference type="NCBI Taxonomy" id="358"/>
    <lineage>
        <taxon>Bacteria</taxon>
        <taxon>Pseudomonadati</taxon>
        <taxon>Pseudomonadota</taxon>
        <taxon>Alphaproteobacteria</taxon>
        <taxon>Hyphomicrobiales</taxon>
        <taxon>Rhizobiaceae</taxon>
        <taxon>Rhizobium/Agrobacterium group</taxon>
        <taxon>Agrobacterium</taxon>
        <taxon>Agrobacterium tumefaciens complex</taxon>
    </lineage>
</organism>
<protein>
    <submittedName>
        <fullName evidence="1">Cold-shock protein</fullName>
    </submittedName>
</protein>
<dbReference type="RefSeq" id="WP_065660060.1">
    <property type="nucleotide sequence ID" value="NZ_CP123839.1"/>
</dbReference>
<dbReference type="AlphaFoldDB" id="A0AA44FBR9"/>
<evidence type="ECO:0000313" key="2">
    <source>
        <dbReference type="Proteomes" id="UP000702952"/>
    </source>
</evidence>
<accession>A0AA44FBR9</accession>
<comment type="caution">
    <text evidence="1">The sequence shown here is derived from an EMBL/GenBank/DDBJ whole genome shotgun (WGS) entry which is preliminary data.</text>
</comment>
<sequence length="96" mass="10564">MRKNPYRSGDAIFLKAGVLGANQPKGPGRVVTALPETQQGAVRYRVRFQHENFERNIALDEIDVAASSSRPVEIEGSSPRVAGSSWINSNTIRIKK</sequence>
<gene>
    <name evidence="1" type="ORF">G6M46_29895</name>
</gene>
<reference evidence="1" key="1">
    <citation type="journal article" date="2020" name="Science">
        <title>Unexpected conservation and global transmission of agrobacterial virulence plasmids.</title>
        <authorList>
            <person name="Weisberg A.J."/>
            <person name="Davis E.W. 2nd"/>
            <person name="Tabima J."/>
            <person name="Belcher M.S."/>
            <person name="Miller M."/>
            <person name="Kuo C.H."/>
            <person name="Loper J.E."/>
            <person name="Grunwald N.J."/>
            <person name="Putnam M.L."/>
            <person name="Chang J.H."/>
        </authorList>
    </citation>
    <scope>NUCLEOTIDE SEQUENCE</scope>
    <source>
        <strain evidence="1">17-1853-1a</strain>
    </source>
</reference>
<proteinExistence type="predicted"/>
<dbReference type="Proteomes" id="UP000702952">
    <property type="component" value="Unassembled WGS sequence"/>
</dbReference>